<dbReference type="OrthoDB" id="92598at2"/>
<dbReference type="NCBIfam" id="TIGR01726">
    <property type="entry name" value="HEQRo_perm_3TM"/>
    <property type="match status" value="1"/>
</dbReference>
<dbReference type="SUPFAM" id="SSF161098">
    <property type="entry name" value="MetI-like"/>
    <property type="match status" value="1"/>
</dbReference>
<evidence type="ECO:0000256" key="7">
    <source>
        <dbReference type="ARBA" id="ARBA00023136"/>
    </source>
</evidence>
<protein>
    <submittedName>
        <fullName evidence="11">Amino acid ABC transporter permease</fullName>
    </submittedName>
</protein>
<sequence length="343" mass="37575">MNNGVIAPKRPSDVTAADVDPDDIVAVPLRHPWRWAAAVVLGGAFVALATSLWENENIDHSTISEYLFNNRILDGVVLTLVLTVVSMIVSTILAVILAVMRLSTNPVMNSLAWLYVWIFRGTPLLIQIVFWGYLGLLYSQITLGVPFTDLNLFSIDTNTLIPAFTAGLLALTLNQAAYSAEIVRAGMLSVDEGQHEAAYSVGMSPALTLFKVILPQAMRVIIPPMGNETISMLKNTSLLSVIAVLELYTVATQISSQNLRQVELLVVVSCWYLFLTSVLSIPQYYLERHYGRGNARQRPRTPLERVWSALRPARTTTGTQATAVTGRSAATQAATTTDKADER</sequence>
<evidence type="ECO:0000256" key="9">
    <source>
        <dbReference type="SAM" id="MobiDB-lite"/>
    </source>
</evidence>
<reference evidence="11 12" key="1">
    <citation type="submission" date="2019-03" db="EMBL/GenBank/DDBJ databases">
        <title>Genomics of glacier-inhabiting Cryobacterium strains.</title>
        <authorList>
            <person name="Liu Q."/>
            <person name="Xin Y.-H."/>
        </authorList>
    </citation>
    <scope>NUCLEOTIDE SEQUENCE [LARGE SCALE GENOMIC DNA]</scope>
    <source>
        <strain evidence="11 12">CGMCC 1.4292</strain>
    </source>
</reference>
<dbReference type="PANTHER" id="PTHR30614:SF0">
    <property type="entry name" value="L-CYSTINE TRANSPORT SYSTEM PERMEASE PROTEIN TCYL"/>
    <property type="match status" value="1"/>
</dbReference>
<evidence type="ECO:0000256" key="3">
    <source>
        <dbReference type="ARBA" id="ARBA00022475"/>
    </source>
</evidence>
<comment type="subcellular location">
    <subcellularLocation>
        <location evidence="1 8">Cell membrane</location>
        <topology evidence="1 8">Multi-pass membrane protein</topology>
    </subcellularLocation>
</comment>
<dbReference type="GO" id="GO:0022857">
    <property type="term" value="F:transmembrane transporter activity"/>
    <property type="evidence" value="ECO:0007669"/>
    <property type="project" value="InterPro"/>
</dbReference>
<keyword evidence="5" id="KW-0029">Amino-acid transport</keyword>
<evidence type="ECO:0000256" key="2">
    <source>
        <dbReference type="ARBA" id="ARBA00022448"/>
    </source>
</evidence>
<evidence type="ECO:0000256" key="8">
    <source>
        <dbReference type="RuleBase" id="RU363032"/>
    </source>
</evidence>
<evidence type="ECO:0000256" key="5">
    <source>
        <dbReference type="ARBA" id="ARBA00022970"/>
    </source>
</evidence>
<dbReference type="InterPro" id="IPR000515">
    <property type="entry name" value="MetI-like"/>
</dbReference>
<evidence type="ECO:0000313" key="12">
    <source>
        <dbReference type="Proteomes" id="UP000298218"/>
    </source>
</evidence>
<keyword evidence="7 8" id="KW-0472">Membrane</keyword>
<evidence type="ECO:0000259" key="10">
    <source>
        <dbReference type="PROSITE" id="PS50928"/>
    </source>
</evidence>
<dbReference type="FunFam" id="1.10.3720.10:FF:000006">
    <property type="entry name" value="Glutamate/aspartate ABC transporter, permease protein GltK"/>
    <property type="match status" value="1"/>
</dbReference>
<dbReference type="GO" id="GO:0006865">
    <property type="term" value="P:amino acid transport"/>
    <property type="evidence" value="ECO:0007669"/>
    <property type="project" value="UniProtKB-KW"/>
</dbReference>
<feature type="region of interest" description="Disordered" evidence="9">
    <location>
        <begin position="314"/>
        <end position="343"/>
    </location>
</feature>
<keyword evidence="6 8" id="KW-1133">Transmembrane helix</keyword>
<comment type="similarity">
    <text evidence="8">Belongs to the binding-protein-dependent transport system permease family.</text>
</comment>
<feature type="transmembrane region" description="Helical" evidence="8">
    <location>
        <begin position="235"/>
        <end position="254"/>
    </location>
</feature>
<evidence type="ECO:0000256" key="6">
    <source>
        <dbReference type="ARBA" id="ARBA00022989"/>
    </source>
</evidence>
<dbReference type="Proteomes" id="UP000298218">
    <property type="component" value="Unassembled WGS sequence"/>
</dbReference>
<accession>A0A4Y8KLL5</accession>
<dbReference type="PANTHER" id="PTHR30614">
    <property type="entry name" value="MEMBRANE COMPONENT OF AMINO ACID ABC TRANSPORTER"/>
    <property type="match status" value="1"/>
</dbReference>
<dbReference type="Gene3D" id="1.10.3720.10">
    <property type="entry name" value="MetI-like"/>
    <property type="match status" value="1"/>
</dbReference>
<dbReference type="PROSITE" id="PS50928">
    <property type="entry name" value="ABC_TM1"/>
    <property type="match status" value="1"/>
</dbReference>
<comment type="caution">
    <text evidence="11">The sequence shown here is derived from an EMBL/GenBank/DDBJ whole genome shotgun (WGS) entry which is preliminary data.</text>
</comment>
<evidence type="ECO:0000313" key="11">
    <source>
        <dbReference type="EMBL" id="TFD76802.1"/>
    </source>
</evidence>
<evidence type="ECO:0000256" key="4">
    <source>
        <dbReference type="ARBA" id="ARBA00022692"/>
    </source>
</evidence>
<dbReference type="EMBL" id="SOHQ01000034">
    <property type="protein sequence ID" value="TFD76802.1"/>
    <property type="molecule type" value="Genomic_DNA"/>
</dbReference>
<dbReference type="InterPro" id="IPR035906">
    <property type="entry name" value="MetI-like_sf"/>
</dbReference>
<keyword evidence="3" id="KW-1003">Cell membrane</keyword>
<dbReference type="InterPro" id="IPR010065">
    <property type="entry name" value="AA_ABC_transptr_permease_3TM"/>
</dbReference>
<keyword evidence="2 8" id="KW-0813">Transport</keyword>
<feature type="domain" description="ABC transmembrane type-1" evidence="10">
    <location>
        <begin position="76"/>
        <end position="283"/>
    </location>
</feature>
<proteinExistence type="inferred from homology"/>
<feature type="transmembrane region" description="Helical" evidence="8">
    <location>
        <begin position="266"/>
        <end position="286"/>
    </location>
</feature>
<dbReference type="Pfam" id="PF00528">
    <property type="entry name" value="BPD_transp_1"/>
    <property type="match status" value="1"/>
</dbReference>
<feature type="transmembrane region" description="Helical" evidence="8">
    <location>
        <begin position="112"/>
        <end position="138"/>
    </location>
</feature>
<name>A0A4Y8KLL5_9MICO</name>
<keyword evidence="4 8" id="KW-0812">Transmembrane</keyword>
<gene>
    <name evidence="11" type="ORF">E3T53_13055</name>
</gene>
<dbReference type="InterPro" id="IPR043429">
    <property type="entry name" value="ArtM/GltK/GlnP/TcyL/YhdX-like"/>
</dbReference>
<feature type="compositionally biased region" description="Low complexity" evidence="9">
    <location>
        <begin position="314"/>
        <end position="337"/>
    </location>
</feature>
<organism evidence="11 12">
    <name type="scientific">Cryobacterium psychrophilum</name>
    <dbReference type="NCBI Taxonomy" id="41988"/>
    <lineage>
        <taxon>Bacteria</taxon>
        <taxon>Bacillati</taxon>
        <taxon>Actinomycetota</taxon>
        <taxon>Actinomycetes</taxon>
        <taxon>Micrococcales</taxon>
        <taxon>Microbacteriaceae</taxon>
        <taxon>Cryobacterium</taxon>
    </lineage>
</organism>
<dbReference type="GO" id="GO:0043190">
    <property type="term" value="C:ATP-binding cassette (ABC) transporter complex"/>
    <property type="evidence" value="ECO:0007669"/>
    <property type="project" value="InterPro"/>
</dbReference>
<evidence type="ECO:0000256" key="1">
    <source>
        <dbReference type="ARBA" id="ARBA00004651"/>
    </source>
</evidence>
<feature type="transmembrane region" description="Helical" evidence="8">
    <location>
        <begin position="75"/>
        <end position="100"/>
    </location>
</feature>
<dbReference type="CDD" id="cd06261">
    <property type="entry name" value="TM_PBP2"/>
    <property type="match status" value="1"/>
</dbReference>
<keyword evidence="12" id="KW-1185">Reference proteome</keyword>
<dbReference type="AlphaFoldDB" id="A0A4Y8KLL5"/>
<feature type="transmembrane region" description="Helical" evidence="8">
    <location>
        <begin position="35"/>
        <end position="54"/>
    </location>
</feature>